<reference evidence="2 3" key="1">
    <citation type="submission" date="2011-08" db="EMBL/GenBank/DDBJ databases">
        <title>The Genome Sequence of Plasmodium vivax Brazil I.</title>
        <authorList>
            <consortium name="The Broad Institute Genome Sequencing Platform"/>
            <consortium name="The Broad Institute Genome Sequencing Center for Infectious Disease"/>
            <person name="Neafsey D."/>
            <person name="Carlton J."/>
            <person name="Barnwell J."/>
            <person name="Collins W."/>
            <person name="Escalante A."/>
            <person name="Mullikin J."/>
            <person name="Saul A."/>
            <person name="Guigo R."/>
            <person name="Camara F."/>
            <person name="Young S.K."/>
            <person name="Zeng Q."/>
            <person name="Gargeya S."/>
            <person name="Fitzgerald M."/>
            <person name="Haas B."/>
            <person name="Abouelleil A."/>
            <person name="Alvarado L."/>
            <person name="Arachchi H.M."/>
            <person name="Berlin A."/>
            <person name="Brown A."/>
            <person name="Chapman S.B."/>
            <person name="Chen Z."/>
            <person name="Dunbar C."/>
            <person name="Freedman E."/>
            <person name="Gearin G."/>
            <person name="Gellesch M."/>
            <person name="Goldberg J."/>
            <person name="Griggs A."/>
            <person name="Gujja S."/>
            <person name="Heiman D."/>
            <person name="Howarth C."/>
            <person name="Larson L."/>
            <person name="Lui A."/>
            <person name="MacDonald P.J.P."/>
            <person name="Montmayeur A."/>
            <person name="Murphy C."/>
            <person name="Neiman D."/>
            <person name="Pearson M."/>
            <person name="Priest M."/>
            <person name="Roberts A."/>
            <person name="Saif S."/>
            <person name="Shea T."/>
            <person name="Shenoy N."/>
            <person name="Sisk P."/>
            <person name="Stolte C."/>
            <person name="Sykes S."/>
            <person name="Wortman J."/>
            <person name="Nusbaum C."/>
            <person name="Birren B."/>
        </authorList>
    </citation>
    <scope>NUCLEOTIDE SEQUENCE [LARGE SCALE GENOMIC DNA]</scope>
    <source>
        <strain evidence="2 3">Brazil I</strain>
    </source>
</reference>
<proteinExistence type="predicted"/>
<evidence type="ECO:0000313" key="2">
    <source>
        <dbReference type="EMBL" id="KMZ85274.1"/>
    </source>
</evidence>
<evidence type="ECO:0008006" key="4">
    <source>
        <dbReference type="Google" id="ProtNLM"/>
    </source>
</evidence>
<sequence>MELLGKYIMKDSLKLVVLLKFFTFMFLIWNPKNDACLLGKGSEIKFKHDRSSNTSFNRLLAKHEFKEELDKLNLGEILVDYEKPPNINNEEDVTSTYAYLKKRRPINLYSYKKDYERRYSNKKGLAKLECYCEKKIFDKIDHIHVLAKSMRIDRNSFSKVIDKKYGVILILLYYLPLIGLIPPLLSIGELSNPSYDKSTLGKLGIPRYVSLTVSVIIIIASSIFLSVIIYIIIKFIKYKKLKARKGKMSPKEYYCFCKDLYMNK</sequence>
<evidence type="ECO:0000256" key="1">
    <source>
        <dbReference type="SAM" id="Phobius"/>
    </source>
</evidence>
<dbReference type="AlphaFoldDB" id="A0A0J9SQR4"/>
<name>A0A0J9SQR4_PLAV1</name>
<keyword evidence="1" id="KW-0472">Membrane</keyword>
<keyword evidence="1" id="KW-1133">Transmembrane helix</keyword>
<protein>
    <recommendedName>
        <fullName evidence="4">Variable surface protein</fullName>
    </recommendedName>
</protein>
<dbReference type="EMBL" id="KQ234837">
    <property type="protein sequence ID" value="KMZ85274.1"/>
    <property type="molecule type" value="Genomic_DNA"/>
</dbReference>
<keyword evidence="1" id="KW-0812">Transmembrane</keyword>
<gene>
    <name evidence="2" type="ORF">PVBG_01960</name>
</gene>
<accession>A0A0J9SQR4</accession>
<feature type="transmembrane region" description="Helical" evidence="1">
    <location>
        <begin position="165"/>
        <end position="188"/>
    </location>
</feature>
<dbReference type="Proteomes" id="UP000053327">
    <property type="component" value="Unassembled WGS sequence"/>
</dbReference>
<dbReference type="OrthoDB" id="10336033at2759"/>
<organism evidence="2 3">
    <name type="scientific">Plasmodium vivax (strain Brazil I)</name>
    <dbReference type="NCBI Taxonomy" id="1033975"/>
    <lineage>
        <taxon>Eukaryota</taxon>
        <taxon>Sar</taxon>
        <taxon>Alveolata</taxon>
        <taxon>Apicomplexa</taxon>
        <taxon>Aconoidasida</taxon>
        <taxon>Haemosporida</taxon>
        <taxon>Plasmodiidae</taxon>
        <taxon>Plasmodium</taxon>
        <taxon>Plasmodium (Plasmodium)</taxon>
    </lineage>
</organism>
<evidence type="ECO:0000313" key="3">
    <source>
        <dbReference type="Proteomes" id="UP000053327"/>
    </source>
</evidence>
<dbReference type="InterPro" id="IPR022139">
    <property type="entry name" value="Fam-L/Fam-M-like_plasmodium"/>
</dbReference>
<dbReference type="Pfam" id="PF12420">
    <property type="entry name" value="DUF3671"/>
    <property type="match status" value="1"/>
</dbReference>
<feature type="transmembrane region" description="Helical" evidence="1">
    <location>
        <begin position="208"/>
        <end position="233"/>
    </location>
</feature>